<dbReference type="Proteomes" id="UP001519328">
    <property type="component" value="Unassembled WGS sequence"/>
</dbReference>
<dbReference type="SUPFAM" id="SSF46689">
    <property type="entry name" value="Homeodomain-like"/>
    <property type="match status" value="1"/>
</dbReference>
<name>A0ABS4HHD0_9BACI</name>
<dbReference type="RefSeq" id="WP_209481824.1">
    <property type="nucleotide sequence ID" value="NZ_JAGGKK010000020.1"/>
</dbReference>
<dbReference type="InterPro" id="IPR002514">
    <property type="entry name" value="Transposase_8"/>
</dbReference>
<keyword evidence="1" id="KW-0175">Coiled coil</keyword>
<evidence type="ECO:0000313" key="2">
    <source>
        <dbReference type="EMBL" id="MBP1950337.1"/>
    </source>
</evidence>
<comment type="caution">
    <text evidence="2">The sequence shown here is derived from an EMBL/GenBank/DDBJ whole genome shotgun (WGS) entry which is preliminary data.</text>
</comment>
<gene>
    <name evidence="2" type="ORF">J2Z82_003294</name>
</gene>
<organism evidence="2 3">
    <name type="scientific">Virgibacillus litoralis</name>
    <dbReference type="NCBI Taxonomy" id="578221"/>
    <lineage>
        <taxon>Bacteria</taxon>
        <taxon>Bacillati</taxon>
        <taxon>Bacillota</taxon>
        <taxon>Bacilli</taxon>
        <taxon>Bacillales</taxon>
        <taxon>Bacillaceae</taxon>
        <taxon>Virgibacillus</taxon>
    </lineage>
</organism>
<accession>A0ABS4HHD0</accession>
<protein>
    <submittedName>
        <fullName evidence="2">Transposase</fullName>
    </submittedName>
</protein>
<keyword evidence="3" id="KW-1185">Reference proteome</keyword>
<proteinExistence type="predicted"/>
<dbReference type="InterPro" id="IPR009057">
    <property type="entry name" value="Homeodomain-like_sf"/>
</dbReference>
<feature type="coiled-coil region" evidence="1">
    <location>
        <begin position="60"/>
        <end position="97"/>
    </location>
</feature>
<sequence length="106" mass="12898">MGEHRQRYSEKFKKKAVEFAQEQRQKKTITDIADELQIPLSSLHEWMKHYREFENEPVTVDRVKQLEQQLEEKEHELKMKDKKLTESEEELAILKKAEHFFSKQKP</sequence>
<dbReference type="Gene3D" id="1.10.10.60">
    <property type="entry name" value="Homeodomain-like"/>
    <property type="match status" value="1"/>
</dbReference>
<reference evidence="2 3" key="1">
    <citation type="submission" date="2021-03" db="EMBL/GenBank/DDBJ databases">
        <title>Genomic Encyclopedia of Type Strains, Phase IV (KMG-IV): sequencing the most valuable type-strain genomes for metagenomic binning, comparative biology and taxonomic classification.</title>
        <authorList>
            <person name="Goeker M."/>
        </authorList>
    </citation>
    <scope>NUCLEOTIDE SEQUENCE [LARGE SCALE GENOMIC DNA]</scope>
    <source>
        <strain evidence="2 3">DSM 21085</strain>
    </source>
</reference>
<evidence type="ECO:0000313" key="3">
    <source>
        <dbReference type="Proteomes" id="UP001519328"/>
    </source>
</evidence>
<evidence type="ECO:0000256" key="1">
    <source>
        <dbReference type="SAM" id="Coils"/>
    </source>
</evidence>
<dbReference type="EMBL" id="JAGGKK010000020">
    <property type="protein sequence ID" value="MBP1950337.1"/>
    <property type="molecule type" value="Genomic_DNA"/>
</dbReference>
<dbReference type="Pfam" id="PF01527">
    <property type="entry name" value="HTH_Tnp_1"/>
    <property type="match status" value="1"/>
</dbReference>